<evidence type="ECO:0000313" key="5">
    <source>
        <dbReference type="Proteomes" id="UP000198717"/>
    </source>
</evidence>
<dbReference type="PROSITE" id="PS51782">
    <property type="entry name" value="LYSM"/>
    <property type="match status" value="1"/>
</dbReference>
<dbReference type="Pfam" id="PF01476">
    <property type="entry name" value="LysM"/>
    <property type="match status" value="1"/>
</dbReference>
<proteinExistence type="predicted"/>
<dbReference type="Proteomes" id="UP000198717">
    <property type="component" value="Unassembled WGS sequence"/>
</dbReference>
<dbReference type="Proteomes" id="UP000321224">
    <property type="component" value="Unassembled WGS sequence"/>
</dbReference>
<gene>
    <name evidence="3" type="ORF">MVI01_50280</name>
    <name evidence="4" type="ORF">SAMN04488504_108262</name>
</gene>
<dbReference type="InterPro" id="IPR036779">
    <property type="entry name" value="LysM_dom_sf"/>
</dbReference>
<dbReference type="RefSeq" id="WP_244171969.1">
    <property type="nucleotide sequence ID" value="NZ_BJVY01000032.1"/>
</dbReference>
<comment type="caution">
    <text evidence="3">The sequence shown here is derived from an EMBL/GenBank/DDBJ whole genome shotgun (WGS) entry which is preliminary data.</text>
</comment>
<accession>A0A511HIM2</accession>
<dbReference type="EMBL" id="FNAJ01000008">
    <property type="protein sequence ID" value="SDE56351.1"/>
    <property type="molecule type" value="Genomic_DNA"/>
</dbReference>
<organism evidence="3 6">
    <name type="scientific">Myxococcus virescens</name>
    <dbReference type="NCBI Taxonomy" id="83456"/>
    <lineage>
        <taxon>Bacteria</taxon>
        <taxon>Pseudomonadati</taxon>
        <taxon>Myxococcota</taxon>
        <taxon>Myxococcia</taxon>
        <taxon>Myxococcales</taxon>
        <taxon>Cystobacterineae</taxon>
        <taxon>Myxococcaceae</taxon>
        <taxon>Myxococcus</taxon>
    </lineage>
</organism>
<keyword evidence="5" id="KW-1185">Reference proteome</keyword>
<sequence>MSIYRIRPNDTLSGLAARFGTTVEKLARDNNITNPDLIYAGNTLRIGHSGRDSFDAGGSPQGVRGGGSSGGVSGGADVGGPTGAGPSNASAAMRRLADAARSAAMGMGGYNSQGLCATGVSRAIRNALGIGVSGNGNQIDNNLPRDKFKQVNMSLEEALKIPGLVLTWESTSTRLGSIYGHTAVTLGDGHSSASDFIERNTTNSGRTGFKVFMPIA</sequence>
<dbReference type="SUPFAM" id="SSF54106">
    <property type="entry name" value="LysM domain"/>
    <property type="match status" value="1"/>
</dbReference>
<feature type="domain" description="LysM" evidence="2">
    <location>
        <begin position="2"/>
        <end position="46"/>
    </location>
</feature>
<dbReference type="InterPro" id="IPR018392">
    <property type="entry name" value="LysM"/>
</dbReference>
<dbReference type="Gene3D" id="3.10.350.10">
    <property type="entry name" value="LysM domain"/>
    <property type="match status" value="1"/>
</dbReference>
<evidence type="ECO:0000313" key="6">
    <source>
        <dbReference type="Proteomes" id="UP000321224"/>
    </source>
</evidence>
<dbReference type="SMART" id="SM00257">
    <property type="entry name" value="LysM"/>
    <property type="match status" value="1"/>
</dbReference>
<dbReference type="CDD" id="cd00118">
    <property type="entry name" value="LysM"/>
    <property type="match status" value="1"/>
</dbReference>
<dbReference type="Gene3D" id="3.90.1720.10">
    <property type="entry name" value="endopeptidase domain like (from Nostoc punctiforme)"/>
    <property type="match status" value="1"/>
</dbReference>
<reference evidence="3 6" key="2">
    <citation type="submission" date="2019-07" db="EMBL/GenBank/DDBJ databases">
        <title>Whole genome shotgun sequence of Myxococcus virescens NBRC 100334.</title>
        <authorList>
            <person name="Hosoyama A."/>
            <person name="Uohara A."/>
            <person name="Ohji S."/>
            <person name="Ichikawa N."/>
        </authorList>
    </citation>
    <scope>NUCLEOTIDE SEQUENCE [LARGE SCALE GENOMIC DNA]</scope>
    <source>
        <strain evidence="3 6">NBRC 100334</strain>
    </source>
</reference>
<feature type="compositionally biased region" description="Gly residues" evidence="1">
    <location>
        <begin position="59"/>
        <end position="83"/>
    </location>
</feature>
<evidence type="ECO:0000259" key="2">
    <source>
        <dbReference type="PROSITE" id="PS51782"/>
    </source>
</evidence>
<reference evidence="4 5" key="1">
    <citation type="submission" date="2016-10" db="EMBL/GenBank/DDBJ databases">
        <authorList>
            <person name="Varghese N."/>
            <person name="Submissions S."/>
        </authorList>
    </citation>
    <scope>NUCLEOTIDE SEQUENCE [LARGE SCALE GENOMIC DNA]</scope>
    <source>
        <strain evidence="4 5">DSM 2260</strain>
    </source>
</reference>
<evidence type="ECO:0000256" key="1">
    <source>
        <dbReference type="SAM" id="MobiDB-lite"/>
    </source>
</evidence>
<dbReference type="EMBL" id="BJVY01000032">
    <property type="protein sequence ID" value="GEL73244.1"/>
    <property type="molecule type" value="Genomic_DNA"/>
</dbReference>
<evidence type="ECO:0000313" key="3">
    <source>
        <dbReference type="EMBL" id="GEL73244.1"/>
    </source>
</evidence>
<evidence type="ECO:0000313" key="4">
    <source>
        <dbReference type="EMBL" id="SDE56351.1"/>
    </source>
</evidence>
<protein>
    <submittedName>
        <fullName evidence="4">LysM domain-containing protein</fullName>
    </submittedName>
</protein>
<name>A0A511HIM2_9BACT</name>
<dbReference type="AlphaFoldDB" id="A0A511HIM2"/>
<feature type="region of interest" description="Disordered" evidence="1">
    <location>
        <begin position="50"/>
        <end position="90"/>
    </location>
</feature>